<evidence type="ECO:0000313" key="13">
    <source>
        <dbReference type="Proteomes" id="UP000305848"/>
    </source>
</evidence>
<keyword evidence="13" id="KW-1185">Reference proteome</keyword>
<gene>
    <name evidence="12" type="ORF">FC093_10830</name>
</gene>
<dbReference type="InterPro" id="IPR012910">
    <property type="entry name" value="Plug_dom"/>
</dbReference>
<dbReference type="InterPro" id="IPR023997">
    <property type="entry name" value="TonB-dep_OMP_SusC/RagA_CS"/>
</dbReference>
<comment type="caution">
    <text evidence="12">The sequence shown here is derived from an EMBL/GenBank/DDBJ whole genome shotgun (WGS) entry which is preliminary data.</text>
</comment>
<evidence type="ECO:0000256" key="6">
    <source>
        <dbReference type="ARBA" id="ARBA00023136"/>
    </source>
</evidence>
<dbReference type="PANTHER" id="PTHR30069">
    <property type="entry name" value="TONB-DEPENDENT OUTER MEMBRANE RECEPTOR"/>
    <property type="match status" value="1"/>
</dbReference>
<dbReference type="AlphaFoldDB" id="A0A4U3L4P0"/>
<evidence type="ECO:0000256" key="9">
    <source>
        <dbReference type="SAM" id="MobiDB-lite"/>
    </source>
</evidence>
<dbReference type="InterPro" id="IPR008969">
    <property type="entry name" value="CarboxyPept-like_regulatory"/>
</dbReference>
<feature type="signal peptide" evidence="10">
    <location>
        <begin position="1"/>
        <end position="28"/>
    </location>
</feature>
<dbReference type="PROSITE" id="PS52016">
    <property type="entry name" value="TONB_DEPENDENT_REC_3"/>
    <property type="match status" value="1"/>
</dbReference>
<dbReference type="Proteomes" id="UP000305848">
    <property type="component" value="Unassembled WGS sequence"/>
</dbReference>
<dbReference type="GO" id="GO:0009279">
    <property type="term" value="C:cell outer membrane"/>
    <property type="evidence" value="ECO:0007669"/>
    <property type="project" value="UniProtKB-SubCell"/>
</dbReference>
<protein>
    <submittedName>
        <fullName evidence="12">TonB-dependent receptor</fullName>
    </submittedName>
</protein>
<dbReference type="InterPro" id="IPR037066">
    <property type="entry name" value="Plug_dom_sf"/>
</dbReference>
<dbReference type="Gene3D" id="2.60.40.1120">
    <property type="entry name" value="Carboxypeptidase-like, regulatory domain"/>
    <property type="match status" value="1"/>
</dbReference>
<keyword evidence="3 8" id="KW-1134">Transmembrane beta strand</keyword>
<dbReference type="NCBIfam" id="TIGR04056">
    <property type="entry name" value="OMP_RagA_SusC"/>
    <property type="match status" value="1"/>
</dbReference>
<dbReference type="NCBIfam" id="TIGR04057">
    <property type="entry name" value="SusC_RagA_signa"/>
    <property type="match status" value="1"/>
</dbReference>
<evidence type="ECO:0000256" key="5">
    <source>
        <dbReference type="ARBA" id="ARBA00022729"/>
    </source>
</evidence>
<accession>A0A4U3L4P0</accession>
<dbReference type="Pfam" id="PF07715">
    <property type="entry name" value="Plug"/>
    <property type="match status" value="1"/>
</dbReference>
<name>A0A4U3L4P0_9BACT</name>
<evidence type="ECO:0000256" key="1">
    <source>
        <dbReference type="ARBA" id="ARBA00004571"/>
    </source>
</evidence>
<comment type="subcellular location">
    <subcellularLocation>
        <location evidence="1 8">Cell outer membrane</location>
        <topology evidence="1 8">Multi-pass membrane protein</topology>
    </subcellularLocation>
</comment>
<keyword evidence="2 8" id="KW-0813">Transport</keyword>
<dbReference type="InterPro" id="IPR023996">
    <property type="entry name" value="TonB-dep_OMP_SusC/RagA"/>
</dbReference>
<evidence type="ECO:0000256" key="4">
    <source>
        <dbReference type="ARBA" id="ARBA00022692"/>
    </source>
</evidence>
<evidence type="ECO:0000256" key="2">
    <source>
        <dbReference type="ARBA" id="ARBA00022448"/>
    </source>
</evidence>
<dbReference type="EMBL" id="SZQL01000007">
    <property type="protein sequence ID" value="TKK68606.1"/>
    <property type="molecule type" value="Genomic_DNA"/>
</dbReference>
<evidence type="ECO:0000313" key="12">
    <source>
        <dbReference type="EMBL" id="TKK68606.1"/>
    </source>
</evidence>
<dbReference type="InterPro" id="IPR039426">
    <property type="entry name" value="TonB-dep_rcpt-like"/>
</dbReference>
<comment type="similarity">
    <text evidence="8">Belongs to the TonB-dependent receptor family.</text>
</comment>
<keyword evidence="5 10" id="KW-0732">Signal</keyword>
<feature type="region of interest" description="Disordered" evidence="9">
    <location>
        <begin position="889"/>
        <end position="909"/>
    </location>
</feature>
<keyword evidence="7 8" id="KW-0998">Cell outer membrane</keyword>
<dbReference type="InterPro" id="IPR036942">
    <property type="entry name" value="Beta-barrel_TonB_sf"/>
</dbReference>
<dbReference type="FunFam" id="2.170.130.10:FF:000003">
    <property type="entry name" value="SusC/RagA family TonB-linked outer membrane protein"/>
    <property type="match status" value="1"/>
</dbReference>
<dbReference type="SUPFAM" id="SSF49464">
    <property type="entry name" value="Carboxypeptidase regulatory domain-like"/>
    <property type="match status" value="1"/>
</dbReference>
<dbReference type="OrthoDB" id="601301at2"/>
<keyword evidence="12" id="KW-0675">Receptor</keyword>
<evidence type="ECO:0000256" key="10">
    <source>
        <dbReference type="SAM" id="SignalP"/>
    </source>
</evidence>
<dbReference type="Gene3D" id="2.170.130.10">
    <property type="entry name" value="TonB-dependent receptor, plug domain"/>
    <property type="match status" value="1"/>
</dbReference>
<keyword evidence="6 8" id="KW-0472">Membrane</keyword>
<evidence type="ECO:0000259" key="11">
    <source>
        <dbReference type="Pfam" id="PF07715"/>
    </source>
</evidence>
<evidence type="ECO:0000256" key="8">
    <source>
        <dbReference type="PROSITE-ProRule" id="PRU01360"/>
    </source>
</evidence>
<dbReference type="GO" id="GO:0015344">
    <property type="term" value="F:siderophore uptake transmembrane transporter activity"/>
    <property type="evidence" value="ECO:0007669"/>
    <property type="project" value="TreeGrafter"/>
</dbReference>
<sequence length="1078" mass="119881">MHYFLLRRAKHLFACMLFTIGISAIALAQSVTVRGKVTNEKSEAVPNISVLVKGTRNGVTTDDNGNFVITVPNSNSTLVFSSIGYQSQEVPVGNQSTINVVLKAAEAGQLDAVVVVGYGTQKKVTVTGAVAQVKGAELEKSPVVNLSNSLAGRLPGVTTIQSTGEPGYDGSAIQIRGTNTLGNSSALIVIDGIPDRVGGLDRINPADIESFSVLKDASAAIYGARAANGVILITTKRGKSGKPILSYDFNQGWAQPTRIPKLMNAVQYATANNELVLFNSVPSDQWNAAWEAFKTTGTYTRTDNGATVDAAYQPDDIQKYADGSDPWGHPNTDWYGDALKTWAPQSKHNVQISGGSENVRYLASLGYTDQDGIYKNSATGYKQYDLRLNLDVKVNKFINVSLGLSGREEYRFFPTESAGSIFRMLMRGKPTEPEVWPNGLPGPDIENGQNPIVITTNATGYDHDKRDYFQTNGKIEINIPGIEGLKLTGTASVDKTFYNRKLWQTPWYLYFWDHSTYEDDGVTPVLTKSVRSTYTDPRLTLSNRNDLNILLGGMLNYDKKIGSHTINLLAAVTRETVSSDNFNAFRRYFISPLVDQLFAGGDQQKDNTGSGYDRARLSYFGRVAYNYKEKYLAEFLWRYDGSYIFPKDSRFGFFPGILAGWNISEENFFKDNVSFMNYLKLRASYGQMGNDQVYYNGTLQEYQYLNTNGFSTYVLDDQVEKILYETHLVNPNFTWERANNSDIGLEGALFKGKVNFTFDYFYNKRTKILWQRSGSTPASAGITLPPENFGKVENKGWEFSIGYNGSSHDFSYSVSVNAGYAKNKILFYDEAPGAPYWQRATGHGFGTNGANFLAYEYDGVFKDQADIDKNTLDYSGVTNELRPGDMKFKDIGGRDANGNPTKVPDGKINGDDQIRLDKNRDPRFTGGLNINLRYKNFDLSALFQGAAGGLLYIGTESGDIGNYLEYAWTHRWSVDNPSSVDPRLANRGDTYYTGGGYGNNTYWLRSSDYIRLKNIELGYNVPTDFTKRAGISNFRVYVNAFNLVTWDKMKIYDPESTSSDGHYYPQSRVLNAGVRITF</sequence>
<feature type="domain" description="TonB-dependent receptor plug" evidence="11">
    <location>
        <begin position="123"/>
        <end position="230"/>
    </location>
</feature>
<proteinExistence type="inferred from homology"/>
<dbReference type="PANTHER" id="PTHR30069:SF29">
    <property type="entry name" value="HEMOGLOBIN AND HEMOGLOBIN-HAPTOGLOBIN-BINDING PROTEIN 1-RELATED"/>
    <property type="match status" value="1"/>
</dbReference>
<evidence type="ECO:0000256" key="7">
    <source>
        <dbReference type="ARBA" id="ARBA00023237"/>
    </source>
</evidence>
<dbReference type="GO" id="GO:0044718">
    <property type="term" value="P:siderophore transmembrane transport"/>
    <property type="evidence" value="ECO:0007669"/>
    <property type="project" value="TreeGrafter"/>
</dbReference>
<reference evidence="12 13" key="1">
    <citation type="submission" date="2019-05" db="EMBL/GenBank/DDBJ databases">
        <title>Panacibacter sp. strain 17mud1-8 Genome sequencing and assembly.</title>
        <authorList>
            <person name="Chhetri G."/>
        </authorList>
    </citation>
    <scope>NUCLEOTIDE SEQUENCE [LARGE SCALE GENOMIC DNA]</scope>
    <source>
        <strain evidence="12 13">17mud1-8</strain>
    </source>
</reference>
<keyword evidence="4 8" id="KW-0812">Transmembrane</keyword>
<dbReference type="SUPFAM" id="SSF56935">
    <property type="entry name" value="Porins"/>
    <property type="match status" value="1"/>
</dbReference>
<dbReference type="Gene3D" id="2.40.170.20">
    <property type="entry name" value="TonB-dependent receptor, beta-barrel domain"/>
    <property type="match status" value="1"/>
</dbReference>
<organism evidence="12 13">
    <name type="scientific">Ilyomonas limi</name>
    <dbReference type="NCBI Taxonomy" id="2575867"/>
    <lineage>
        <taxon>Bacteria</taxon>
        <taxon>Pseudomonadati</taxon>
        <taxon>Bacteroidota</taxon>
        <taxon>Chitinophagia</taxon>
        <taxon>Chitinophagales</taxon>
        <taxon>Chitinophagaceae</taxon>
        <taxon>Ilyomonas</taxon>
    </lineage>
</organism>
<evidence type="ECO:0000256" key="3">
    <source>
        <dbReference type="ARBA" id="ARBA00022452"/>
    </source>
</evidence>
<feature type="chain" id="PRO_5020950932" evidence="10">
    <location>
        <begin position="29"/>
        <end position="1078"/>
    </location>
</feature>
<dbReference type="Pfam" id="PF13715">
    <property type="entry name" value="CarbopepD_reg_2"/>
    <property type="match status" value="1"/>
</dbReference>